<dbReference type="RefSeq" id="WP_184691995.1">
    <property type="nucleotide sequence ID" value="NZ_JACHJN010000005.1"/>
</dbReference>
<gene>
    <name evidence="1" type="ORF">FHS29_003766</name>
</gene>
<comment type="caution">
    <text evidence="1">The sequence shown here is derived from an EMBL/GenBank/DDBJ whole genome shotgun (WGS) entry which is preliminary data.</text>
</comment>
<protein>
    <recommendedName>
        <fullName evidence="3">Cholesterol esterase</fullName>
    </recommendedName>
</protein>
<evidence type="ECO:0000313" key="2">
    <source>
        <dbReference type="Proteomes" id="UP000547510"/>
    </source>
</evidence>
<dbReference type="Proteomes" id="UP000547510">
    <property type="component" value="Unassembled WGS sequence"/>
</dbReference>
<evidence type="ECO:0008006" key="3">
    <source>
        <dbReference type="Google" id="ProtNLM"/>
    </source>
</evidence>
<keyword evidence="2" id="KW-1185">Reference proteome</keyword>
<evidence type="ECO:0000313" key="1">
    <source>
        <dbReference type="EMBL" id="MBB5957173.1"/>
    </source>
</evidence>
<dbReference type="EMBL" id="JACHJN010000005">
    <property type="protein sequence ID" value="MBB5957173.1"/>
    <property type="molecule type" value="Genomic_DNA"/>
</dbReference>
<sequence>MPEPRAGGRTRWLRFIAVLCTGLAGAAVLLVGLSQGALAASFAVSGTSFKISADKLEGTGFVQFGGVDQGAGAAHPVAVSAFRTVVLDNFCQSVALRGLPLVGDVTLRMESGGPGGMSATDIVMGVEALSGDLTLVNPQIGVDAGHVTKGPAGVVGQPGGFAQQADKATIVMPREVAWSAAAHTLRLANLKMTLHTGSGECY</sequence>
<dbReference type="AlphaFoldDB" id="A0A841CJM0"/>
<dbReference type="InterPro" id="IPR046198">
    <property type="entry name" value="DUF6230"/>
</dbReference>
<name>A0A841CJM0_9PSEU</name>
<accession>A0A841CJM0</accession>
<proteinExistence type="predicted"/>
<organism evidence="1 2">
    <name type="scientific">Saccharothrix tamanrassetensis</name>
    <dbReference type="NCBI Taxonomy" id="1051531"/>
    <lineage>
        <taxon>Bacteria</taxon>
        <taxon>Bacillati</taxon>
        <taxon>Actinomycetota</taxon>
        <taxon>Actinomycetes</taxon>
        <taxon>Pseudonocardiales</taxon>
        <taxon>Pseudonocardiaceae</taxon>
        <taxon>Saccharothrix</taxon>
    </lineage>
</organism>
<dbReference type="Pfam" id="PF19741">
    <property type="entry name" value="DUF6230"/>
    <property type="match status" value="1"/>
</dbReference>
<reference evidence="1 2" key="1">
    <citation type="submission" date="2020-08" db="EMBL/GenBank/DDBJ databases">
        <title>Genomic Encyclopedia of Type Strains, Phase III (KMG-III): the genomes of soil and plant-associated and newly described type strains.</title>
        <authorList>
            <person name="Whitman W."/>
        </authorList>
    </citation>
    <scope>NUCLEOTIDE SEQUENCE [LARGE SCALE GENOMIC DNA]</scope>
    <source>
        <strain evidence="1 2">CECT 8640</strain>
    </source>
</reference>